<dbReference type="PANTHER" id="PTHR30002">
    <property type="entry name" value="EPOXYQUEUOSINE REDUCTASE"/>
    <property type="match status" value="1"/>
</dbReference>
<keyword evidence="1" id="KW-0479">Metal-binding</keyword>
<keyword evidence="1" id="KW-0408">Iron</keyword>
<evidence type="ECO:0000313" key="4">
    <source>
        <dbReference type="Proteomes" id="UP001208689"/>
    </source>
</evidence>
<evidence type="ECO:0000313" key="3">
    <source>
        <dbReference type="EMBL" id="UYP44728.1"/>
    </source>
</evidence>
<evidence type="ECO:0000259" key="2">
    <source>
        <dbReference type="PROSITE" id="PS51379"/>
    </source>
</evidence>
<dbReference type="InterPro" id="IPR017896">
    <property type="entry name" value="4Fe4S_Fe-S-bd"/>
</dbReference>
<accession>A0ABY6HMJ5</accession>
<dbReference type="EMBL" id="CP104013">
    <property type="protein sequence ID" value="UYP44728.1"/>
    <property type="molecule type" value="Genomic_DNA"/>
</dbReference>
<gene>
    <name evidence="3" type="ORF">NEF87_001013</name>
</gene>
<organism evidence="3 4">
    <name type="scientific">Candidatus Lokiarchaeum ossiferum</name>
    <dbReference type="NCBI Taxonomy" id="2951803"/>
    <lineage>
        <taxon>Archaea</taxon>
        <taxon>Promethearchaeati</taxon>
        <taxon>Promethearchaeota</taxon>
        <taxon>Promethearchaeia</taxon>
        <taxon>Promethearchaeales</taxon>
        <taxon>Promethearchaeaceae</taxon>
        <taxon>Candidatus Lokiarchaeum</taxon>
    </lineage>
</organism>
<proteinExistence type="predicted"/>
<feature type="domain" description="4Fe-4S ferredoxin-type" evidence="2">
    <location>
        <begin position="167"/>
        <end position="196"/>
    </location>
</feature>
<dbReference type="Gene3D" id="3.30.70.20">
    <property type="match status" value="1"/>
</dbReference>
<evidence type="ECO:0000256" key="1">
    <source>
        <dbReference type="ARBA" id="ARBA00022485"/>
    </source>
</evidence>
<dbReference type="InterPro" id="IPR017900">
    <property type="entry name" value="4Fe4S_Fe_S_CS"/>
</dbReference>
<name>A0ABY6HMJ5_9ARCH</name>
<dbReference type="PROSITE" id="PS00198">
    <property type="entry name" value="4FE4S_FER_1"/>
    <property type="match status" value="1"/>
</dbReference>
<protein>
    <submittedName>
        <fullName evidence="3">Epoxyqueuosine reductase</fullName>
        <ecNumber evidence="3">1.17.99.6</ecNumber>
    </submittedName>
</protein>
<dbReference type="PANTHER" id="PTHR30002:SF4">
    <property type="entry name" value="EPOXYQUEUOSINE REDUCTASE"/>
    <property type="match status" value="1"/>
</dbReference>
<dbReference type="Pfam" id="PF13484">
    <property type="entry name" value="Fer4_16"/>
    <property type="match status" value="1"/>
</dbReference>
<dbReference type="GO" id="GO:0052693">
    <property type="term" value="F:epoxyqueuosine reductase activity"/>
    <property type="evidence" value="ECO:0007669"/>
    <property type="project" value="UniProtKB-EC"/>
</dbReference>
<keyword evidence="1" id="KW-0411">Iron-sulfur</keyword>
<dbReference type="InterPro" id="IPR004453">
    <property type="entry name" value="QueG"/>
</dbReference>
<dbReference type="EC" id="1.17.99.6" evidence="3"/>
<dbReference type="PROSITE" id="PS51379">
    <property type="entry name" value="4FE4S_FER_2"/>
    <property type="match status" value="1"/>
</dbReference>
<reference evidence="3" key="1">
    <citation type="submission" date="2022-09" db="EMBL/GenBank/DDBJ databases">
        <title>Actin cytoskeleton and complex cell architecture in an #Asgard archaeon.</title>
        <authorList>
            <person name="Ponce Toledo R.I."/>
            <person name="Schleper C."/>
            <person name="Rodrigues Oliveira T."/>
            <person name="Wollweber F."/>
            <person name="Xu J."/>
            <person name="Rittmann S."/>
            <person name="Klingl A."/>
            <person name="Pilhofer M."/>
        </authorList>
    </citation>
    <scope>NUCLEOTIDE SEQUENCE</scope>
    <source>
        <strain evidence="3">B-35</strain>
    </source>
</reference>
<dbReference type="SUPFAM" id="SSF54862">
    <property type="entry name" value="4Fe-4S ferredoxins"/>
    <property type="match status" value="1"/>
</dbReference>
<sequence>MSTSPSLFYKYKTMSISHLPELLAFMNDLKSRNLISDNKTFHRYIDYMEFNAPKDLPNAKSIVIMAVASQLGTIDIHHNSTVRKAFVPQNYYDMGPPMEKLIDIIQNDIIKEIGYNCVRTRLHLKMLAVRSGLAKYGRNNITYVDEMGSFYNLFAFFTDYEFAEDDWKEMEMLKYCKTCNICLNNCPTGAIRPQEMVIDVKKCLPLYNEIPGEIPDWINKKAHNALMGCMRCQAPCPGNKKAIQNLRKFDDISAKSVDLILNRADKDEFQRIFGPIFDIVDEEGVEYFFPVFKRNLEAFLQI</sequence>
<keyword evidence="4" id="KW-1185">Reference proteome</keyword>
<keyword evidence="3" id="KW-0560">Oxidoreductase</keyword>
<dbReference type="Proteomes" id="UP001208689">
    <property type="component" value="Chromosome"/>
</dbReference>
<keyword evidence="1" id="KW-0004">4Fe-4S</keyword>